<dbReference type="Gene3D" id="3.40.50.150">
    <property type="entry name" value="Vaccinia Virus protein VP39"/>
    <property type="match status" value="1"/>
</dbReference>
<dbReference type="InterPro" id="IPR008854">
    <property type="entry name" value="TPMT"/>
</dbReference>
<dbReference type="PANTHER" id="PTHR10259">
    <property type="entry name" value="THIOPURINE S-METHYLTRANSFERASE"/>
    <property type="match status" value="1"/>
</dbReference>
<feature type="region of interest" description="Disordered" evidence="4">
    <location>
        <begin position="34"/>
        <end position="53"/>
    </location>
</feature>
<evidence type="ECO:0000313" key="5">
    <source>
        <dbReference type="EMBL" id="CEM44422.1"/>
    </source>
</evidence>
<proteinExistence type="predicted"/>
<evidence type="ECO:0000256" key="4">
    <source>
        <dbReference type="SAM" id="MobiDB-lite"/>
    </source>
</evidence>
<dbReference type="SUPFAM" id="SSF53335">
    <property type="entry name" value="S-adenosyl-L-methionine-dependent methyltransferases"/>
    <property type="match status" value="1"/>
</dbReference>
<accession>A0A0G4HK39</accession>
<feature type="region of interest" description="Disordered" evidence="4">
    <location>
        <begin position="1"/>
        <end position="26"/>
    </location>
</feature>
<feature type="compositionally biased region" description="Polar residues" evidence="4">
    <location>
        <begin position="8"/>
        <end position="24"/>
    </location>
</feature>
<keyword evidence="1" id="KW-0489">Methyltransferase</keyword>
<sequence>MDHEVPPSSMQTQTAAANSENGNLDLNAHVPRTETAEASAAAPGAAQGGEVATNSSENLHVWEKFWDEGKITFHRSAPHRHLLKFGPDILRQGDLEKGQRVFVPLCGKTLDLAFLSELSVVSEVVGVEGVEKAVLDLQAESPALQLSEREERLGGFRVFASSESLGVSVLLGDFFSLSASASVSDTRSLSALQLEPFDFVWDRAALIAVEPSLRQDYVRILHNVTKCGGGRVLLVACDRAAGSEEARQKGPPFSLPEEEVRLLFCSPFWNKVEKVHSSEEIENYERFKQQGLTSYLEEVYVITRTA</sequence>
<keyword evidence="3" id="KW-0949">S-adenosyl-L-methionine</keyword>
<dbReference type="Pfam" id="PF05724">
    <property type="entry name" value="TPMT"/>
    <property type="match status" value="1"/>
</dbReference>
<dbReference type="EMBL" id="CDMZ01002926">
    <property type="protein sequence ID" value="CEM44422.1"/>
    <property type="molecule type" value="Genomic_DNA"/>
</dbReference>
<feature type="compositionally biased region" description="Low complexity" evidence="4">
    <location>
        <begin position="36"/>
        <end position="52"/>
    </location>
</feature>
<keyword evidence="2" id="KW-0808">Transferase</keyword>
<dbReference type="GO" id="GO:0032259">
    <property type="term" value="P:methylation"/>
    <property type="evidence" value="ECO:0007669"/>
    <property type="project" value="UniProtKB-KW"/>
</dbReference>
<organism evidence="5">
    <name type="scientific">Chromera velia CCMP2878</name>
    <dbReference type="NCBI Taxonomy" id="1169474"/>
    <lineage>
        <taxon>Eukaryota</taxon>
        <taxon>Sar</taxon>
        <taxon>Alveolata</taxon>
        <taxon>Colpodellida</taxon>
        <taxon>Chromeraceae</taxon>
        <taxon>Chromera</taxon>
    </lineage>
</organism>
<evidence type="ECO:0000256" key="1">
    <source>
        <dbReference type="ARBA" id="ARBA00022603"/>
    </source>
</evidence>
<reference evidence="5" key="1">
    <citation type="submission" date="2014-11" db="EMBL/GenBank/DDBJ databases">
        <authorList>
            <person name="Otto D Thomas"/>
            <person name="Naeem Raeece"/>
        </authorList>
    </citation>
    <scope>NUCLEOTIDE SEQUENCE</scope>
</reference>
<evidence type="ECO:0000256" key="3">
    <source>
        <dbReference type="ARBA" id="ARBA00022691"/>
    </source>
</evidence>
<dbReference type="GO" id="GO:0008119">
    <property type="term" value="F:thiopurine S-methyltransferase activity"/>
    <property type="evidence" value="ECO:0007669"/>
    <property type="project" value="TreeGrafter"/>
</dbReference>
<dbReference type="InterPro" id="IPR029063">
    <property type="entry name" value="SAM-dependent_MTases_sf"/>
</dbReference>
<evidence type="ECO:0000256" key="2">
    <source>
        <dbReference type="ARBA" id="ARBA00022679"/>
    </source>
</evidence>
<dbReference type="PROSITE" id="PS51585">
    <property type="entry name" value="SAM_MT_TPMT"/>
    <property type="match status" value="1"/>
</dbReference>
<protein>
    <recommendedName>
        <fullName evidence="6">Thiopurine S-methyltransferase</fullName>
    </recommendedName>
</protein>
<gene>
    <name evidence="5" type="ORF">Cvel_7159</name>
</gene>
<dbReference type="AlphaFoldDB" id="A0A0G4HK39"/>
<dbReference type="VEuPathDB" id="CryptoDB:Cvel_7159"/>
<evidence type="ECO:0008006" key="6">
    <source>
        <dbReference type="Google" id="ProtNLM"/>
    </source>
</evidence>
<name>A0A0G4HK39_9ALVE</name>
<dbReference type="PANTHER" id="PTHR10259:SF11">
    <property type="entry name" value="THIOPURINE S-METHYLTRANSFERASE"/>
    <property type="match status" value="1"/>
</dbReference>